<evidence type="ECO:0000256" key="6">
    <source>
        <dbReference type="ARBA" id="ARBA00023136"/>
    </source>
</evidence>
<evidence type="ECO:0000256" key="1">
    <source>
        <dbReference type="ARBA" id="ARBA00004651"/>
    </source>
</evidence>
<keyword evidence="5 7" id="KW-1133">Transmembrane helix</keyword>
<keyword evidence="4 7" id="KW-0812">Transmembrane</keyword>
<feature type="transmembrane region" description="Helical" evidence="7">
    <location>
        <begin position="7"/>
        <end position="31"/>
    </location>
</feature>
<organism evidence="9 10">
    <name type="scientific">Bacillus atrophaeus (strain 1942)</name>
    <dbReference type="NCBI Taxonomy" id="720555"/>
    <lineage>
        <taxon>Bacteria</taxon>
        <taxon>Bacillati</taxon>
        <taxon>Bacillota</taxon>
        <taxon>Bacilli</taxon>
        <taxon>Bacillales</taxon>
        <taxon>Bacillaceae</taxon>
        <taxon>Bacillus</taxon>
    </lineage>
</organism>
<dbReference type="PANTHER" id="PTHR40074:SF2">
    <property type="entry name" value="O-ACETYLTRANSFERASE WECH"/>
    <property type="match status" value="1"/>
</dbReference>
<dbReference type="Proteomes" id="UP000006867">
    <property type="component" value="Chromosome"/>
</dbReference>
<evidence type="ECO:0000313" key="9">
    <source>
        <dbReference type="EMBL" id="ADP31308.1"/>
    </source>
</evidence>
<comment type="subcellular location">
    <subcellularLocation>
        <location evidence="1">Cell membrane</location>
        <topology evidence="1">Multi-pass membrane protein</topology>
    </subcellularLocation>
</comment>
<dbReference type="RefSeq" id="WP_004430557.1">
    <property type="nucleotide sequence ID" value="NC_014639.1"/>
</dbReference>
<reference evidence="9 10" key="1">
    <citation type="journal article" date="2011" name="Front. Microbiol.">
        <title>Genomic signatures of strain selection and enhancement in Bacillus atrophaeus var. globigii, a historical biowarfare simulant.</title>
        <authorList>
            <person name="Gibbons H.S."/>
            <person name="Broomall S.M."/>
            <person name="McNew L.A."/>
            <person name="Daligault H."/>
            <person name="Chapman C."/>
            <person name="Bruce D."/>
            <person name="Karavis M."/>
            <person name="Krepps M."/>
            <person name="McGregor P.A."/>
            <person name="Hong C."/>
            <person name="Park K.H."/>
            <person name="Akmal A."/>
            <person name="Feldman A."/>
            <person name="Lin J.S."/>
            <person name="Chang W.E."/>
            <person name="Higgs B.W."/>
            <person name="Demirev P."/>
            <person name="Lindquist J."/>
            <person name="Liem A."/>
            <person name="Fochler E."/>
            <person name="Read T.D."/>
            <person name="Tapia R."/>
            <person name="Johnson S."/>
            <person name="Bishop-Lilly K.A."/>
            <person name="Detter C."/>
            <person name="Han C."/>
            <person name="Sozhamannan S."/>
            <person name="Rosenzweig C.N."/>
            <person name="Skowronski E.W."/>
        </authorList>
    </citation>
    <scope>NUCLEOTIDE SEQUENCE [LARGE SCALE GENOMIC DNA]</scope>
    <source>
        <strain evidence="9 10">1942</strain>
    </source>
</reference>
<evidence type="ECO:0000256" key="7">
    <source>
        <dbReference type="SAM" id="Phobius"/>
    </source>
</evidence>
<dbReference type="PANTHER" id="PTHR40074">
    <property type="entry name" value="O-ACETYLTRANSFERASE WECH"/>
    <property type="match status" value="1"/>
</dbReference>
<evidence type="ECO:0000256" key="2">
    <source>
        <dbReference type="ARBA" id="ARBA00007400"/>
    </source>
</evidence>
<dbReference type="InterPro" id="IPR002656">
    <property type="entry name" value="Acyl_transf_3_dom"/>
</dbReference>
<evidence type="ECO:0000313" key="10">
    <source>
        <dbReference type="Proteomes" id="UP000006867"/>
    </source>
</evidence>
<feature type="transmembrane region" description="Helical" evidence="7">
    <location>
        <begin position="307"/>
        <end position="330"/>
    </location>
</feature>
<evidence type="ECO:0000259" key="8">
    <source>
        <dbReference type="Pfam" id="PF01757"/>
    </source>
</evidence>
<feature type="domain" description="Acyltransferase 3" evidence="8">
    <location>
        <begin position="8"/>
        <end position="328"/>
    </location>
</feature>
<feature type="transmembrane region" description="Helical" evidence="7">
    <location>
        <begin position="279"/>
        <end position="301"/>
    </location>
</feature>
<protein>
    <submittedName>
        <fullName evidence="9">Membrane component involved in biofilm formation</fullName>
    </submittedName>
</protein>
<feature type="transmembrane region" description="Helical" evidence="7">
    <location>
        <begin position="115"/>
        <end position="141"/>
    </location>
</feature>
<accession>A0ABM5LU46</accession>
<gene>
    <name evidence="9" type="ordered locus">BATR1942_01750</name>
</gene>
<evidence type="ECO:0000256" key="5">
    <source>
        <dbReference type="ARBA" id="ARBA00022989"/>
    </source>
</evidence>
<evidence type="ECO:0000256" key="4">
    <source>
        <dbReference type="ARBA" id="ARBA00022692"/>
    </source>
</evidence>
<sequence>MQIKEIFVIRCISCLSVVLLHIISMVLILQAEALADISHTVDSYRTLLMFSTPAFIFISEFLLARSYPRGVPKGFLKKRGKVIFVPFLFIAAVDAVLMGSMMMQGIDFLAIVKNFLANVFLGHFIGYFILVIFQFYLLHMCFHTFLEKAQPKWVLTSSFVITGAYLSYFSFGSSSSSAPDSAFPFFWVPFPGWLFYFCLAYYCGKQYKSFLALLNKYRYAVYGAAAVSAVLIVAVSYFGEFGMISSKRPDIMLYSTSMIFLFFQLFSKLQSVPKIIMFISNYSFSIYLLHAYFMIIGYVLLANINDIPAVCAVVLLFVICVGGPILTSWVMNKFKYGYLFVGKIYQPKRDKVKLEVRDHAG</sequence>
<feature type="transmembrane region" description="Helical" evidence="7">
    <location>
        <begin position="219"/>
        <end position="239"/>
    </location>
</feature>
<comment type="similarity">
    <text evidence="2">Belongs to the acyltransferase 3 family.</text>
</comment>
<feature type="transmembrane region" description="Helical" evidence="7">
    <location>
        <begin position="43"/>
        <end position="63"/>
    </location>
</feature>
<keyword evidence="3" id="KW-1003">Cell membrane</keyword>
<feature type="transmembrane region" description="Helical" evidence="7">
    <location>
        <begin position="251"/>
        <end position="267"/>
    </location>
</feature>
<feature type="transmembrane region" description="Helical" evidence="7">
    <location>
        <begin position="153"/>
        <end position="171"/>
    </location>
</feature>
<keyword evidence="6 7" id="KW-0472">Membrane</keyword>
<feature type="transmembrane region" description="Helical" evidence="7">
    <location>
        <begin position="183"/>
        <end position="203"/>
    </location>
</feature>
<proteinExistence type="inferred from homology"/>
<evidence type="ECO:0000256" key="3">
    <source>
        <dbReference type="ARBA" id="ARBA00022475"/>
    </source>
</evidence>
<dbReference type="EMBL" id="CP002207">
    <property type="protein sequence ID" value="ADP31308.1"/>
    <property type="molecule type" value="Genomic_DNA"/>
</dbReference>
<dbReference type="Pfam" id="PF01757">
    <property type="entry name" value="Acyl_transf_3"/>
    <property type="match status" value="1"/>
</dbReference>
<feature type="transmembrane region" description="Helical" evidence="7">
    <location>
        <begin position="83"/>
        <end position="103"/>
    </location>
</feature>
<name>A0ABM5LU46_BACA1</name>
<keyword evidence="10" id="KW-1185">Reference proteome</keyword>